<evidence type="ECO:0000313" key="2">
    <source>
        <dbReference type="Proteomes" id="UP000580250"/>
    </source>
</evidence>
<dbReference type="Proteomes" id="UP000580250">
    <property type="component" value="Unassembled WGS sequence"/>
</dbReference>
<sequence length="57" mass="6815">MNRTLTLIVKISLLKIVEFRASTIVTLRKFCIKYLLPFLFQSTNKYIYLGKKWQKFG</sequence>
<dbReference type="EMBL" id="CAJEWN010001507">
    <property type="protein sequence ID" value="CAD2198001.1"/>
    <property type="molecule type" value="Genomic_DNA"/>
</dbReference>
<gene>
    <name evidence="1" type="ORF">MENT_LOCUS51281</name>
</gene>
<comment type="caution">
    <text evidence="1">The sequence shown here is derived from an EMBL/GenBank/DDBJ whole genome shotgun (WGS) entry which is preliminary data.</text>
</comment>
<dbReference type="AlphaFoldDB" id="A0A6V7XFJ5"/>
<reference evidence="1 2" key="1">
    <citation type="submission" date="2020-08" db="EMBL/GenBank/DDBJ databases">
        <authorList>
            <person name="Koutsovoulos G."/>
            <person name="Danchin GJ E."/>
        </authorList>
    </citation>
    <scope>NUCLEOTIDE SEQUENCE [LARGE SCALE GENOMIC DNA]</scope>
</reference>
<protein>
    <submittedName>
        <fullName evidence="1">Uncharacterized protein</fullName>
    </submittedName>
</protein>
<organism evidence="1 2">
    <name type="scientific">Meloidogyne enterolobii</name>
    <name type="common">Root-knot nematode worm</name>
    <name type="synonym">Meloidogyne mayaguensis</name>
    <dbReference type="NCBI Taxonomy" id="390850"/>
    <lineage>
        <taxon>Eukaryota</taxon>
        <taxon>Metazoa</taxon>
        <taxon>Ecdysozoa</taxon>
        <taxon>Nematoda</taxon>
        <taxon>Chromadorea</taxon>
        <taxon>Rhabditida</taxon>
        <taxon>Tylenchina</taxon>
        <taxon>Tylenchomorpha</taxon>
        <taxon>Tylenchoidea</taxon>
        <taxon>Meloidogynidae</taxon>
        <taxon>Meloidogyninae</taxon>
        <taxon>Meloidogyne</taxon>
    </lineage>
</organism>
<proteinExistence type="predicted"/>
<name>A0A6V7XFJ5_MELEN</name>
<accession>A0A6V7XFJ5</accession>
<evidence type="ECO:0000313" key="1">
    <source>
        <dbReference type="EMBL" id="CAD2198001.1"/>
    </source>
</evidence>